<dbReference type="InterPro" id="IPR002483">
    <property type="entry name" value="PWI_dom"/>
</dbReference>
<evidence type="ECO:0000259" key="4">
    <source>
        <dbReference type="PROSITE" id="PS50102"/>
    </source>
</evidence>
<feature type="region of interest" description="Disordered" evidence="3">
    <location>
        <begin position="665"/>
        <end position="697"/>
    </location>
</feature>
<feature type="compositionally biased region" description="Basic residues" evidence="3">
    <location>
        <begin position="687"/>
        <end position="697"/>
    </location>
</feature>
<dbReference type="InterPro" id="IPR012677">
    <property type="entry name" value="Nucleotide-bd_a/b_plait_sf"/>
</dbReference>
<dbReference type="PROSITE" id="PS50102">
    <property type="entry name" value="RRM"/>
    <property type="match status" value="1"/>
</dbReference>
<dbReference type="WBParaSite" id="ACRNAN_Path_1296.g5071.t1">
    <property type="protein sequence ID" value="ACRNAN_Path_1296.g5071.t1"/>
    <property type="gene ID" value="ACRNAN_Path_1296.g5071"/>
</dbReference>
<evidence type="ECO:0000313" key="6">
    <source>
        <dbReference type="Proteomes" id="UP000887540"/>
    </source>
</evidence>
<feature type="region of interest" description="Disordered" evidence="3">
    <location>
        <begin position="346"/>
        <end position="502"/>
    </location>
</feature>
<feature type="domain" description="PWI" evidence="5">
    <location>
        <begin position="572"/>
        <end position="669"/>
    </location>
</feature>
<protein>
    <submittedName>
        <fullName evidence="7">PWI domain-containing protein</fullName>
    </submittedName>
</protein>
<dbReference type="AlphaFoldDB" id="A0A914BYX1"/>
<dbReference type="SUPFAM" id="SSF54928">
    <property type="entry name" value="RNA-binding domain, RBD"/>
    <property type="match status" value="1"/>
</dbReference>
<organism evidence="6 7">
    <name type="scientific">Acrobeloides nanus</name>
    <dbReference type="NCBI Taxonomy" id="290746"/>
    <lineage>
        <taxon>Eukaryota</taxon>
        <taxon>Metazoa</taxon>
        <taxon>Ecdysozoa</taxon>
        <taxon>Nematoda</taxon>
        <taxon>Chromadorea</taxon>
        <taxon>Rhabditida</taxon>
        <taxon>Tylenchina</taxon>
        <taxon>Cephalobomorpha</taxon>
        <taxon>Cephaloboidea</taxon>
        <taxon>Cephalobidae</taxon>
        <taxon>Acrobeloides</taxon>
    </lineage>
</organism>
<dbReference type="InterPro" id="IPR000504">
    <property type="entry name" value="RRM_dom"/>
</dbReference>
<dbReference type="PANTHER" id="PTHR18806">
    <property type="entry name" value="RBM25 PROTEIN"/>
    <property type="match status" value="1"/>
</dbReference>
<feature type="compositionally biased region" description="Basic and acidic residues" evidence="3">
    <location>
        <begin position="366"/>
        <end position="428"/>
    </location>
</feature>
<dbReference type="PANTHER" id="PTHR18806:SF4">
    <property type="entry name" value="RNA-BINDING PROTEIN 25"/>
    <property type="match status" value="1"/>
</dbReference>
<dbReference type="Proteomes" id="UP000887540">
    <property type="component" value="Unplaced"/>
</dbReference>
<dbReference type="Gene3D" id="1.20.1390.10">
    <property type="entry name" value="PWI domain"/>
    <property type="match status" value="1"/>
</dbReference>
<sequence length="697" mass="79780">MDFSAFRARAPGAVAFSSAAPRVGLLPTPNATRPATYQFFTNPTPTPIARPTITIVRPATVLAASPNSPQCGSVENWKRIQGSNGKFQAFGFCEFEHPEGTMRALRVLNDYPLGDKKLVVKVEDKTRKMIRDFMAARRAENGQPPEILAEDQLPCDEASLKEDGTTKERIMKIIKDQQPDLLKYEVEDVEVKNEKKESSSSSSDSEGDSKRKRSVSRTSSRKRTSRRKHSRSVSSDRGSKRRRRYKRSRSSSRSSSSSGSSASSAAGKRRRYSRSGSETEDSETAEEKRRLRRVAKNKQAEYEARVKKWEEREKRMAKQYALDEEKELQRKRAIMREAKKLKAFLEDYDDERDDPKYYKSSALFQRRRDYEREREADAKDRQEEQREIEELKRQILETGEKIEDPDAEARKRHEAHEKEMLRKRREDSGSPNPHIPLGQKRSANAEAESSDDEKKEDDDSTSSDEESAKGKSKEKAAGSWATVEQPPEFSAQGSPSLKQNGAPAIKLPSLMKTSNLNGIFGEEEEEVDTLHVIKPKLVPFEITGEERAQVMTPEERKKMIKDLIDRIPTGKEELFNYKVQWDFVDSKLVENRIQPWVNKKIRDYLGEDEPALANFIGEKIIAHVEPHKLLADLSLVLDDEAEVFIVKMWRLIIYESEAKKLGISSTSTLSTTHHQQSSSSSRSRERSSHKRDRERRH</sequence>
<reference evidence="7" key="1">
    <citation type="submission" date="2022-11" db="UniProtKB">
        <authorList>
            <consortium name="WormBaseParasite"/>
        </authorList>
    </citation>
    <scope>IDENTIFICATION</scope>
</reference>
<dbReference type="SUPFAM" id="SSF101233">
    <property type="entry name" value="PWI domain"/>
    <property type="match status" value="1"/>
</dbReference>
<feature type="compositionally biased region" description="Basic and acidic residues" evidence="3">
    <location>
        <begin position="466"/>
        <end position="476"/>
    </location>
</feature>
<dbReference type="GO" id="GO:0000381">
    <property type="term" value="P:regulation of alternative mRNA splicing, via spliceosome"/>
    <property type="evidence" value="ECO:0007669"/>
    <property type="project" value="TreeGrafter"/>
</dbReference>
<dbReference type="Pfam" id="PF00076">
    <property type="entry name" value="RRM_1"/>
    <property type="match status" value="1"/>
</dbReference>
<evidence type="ECO:0000256" key="1">
    <source>
        <dbReference type="ARBA" id="ARBA00022664"/>
    </source>
</evidence>
<keyword evidence="6" id="KW-1185">Reference proteome</keyword>
<feature type="compositionally biased region" description="Basic residues" evidence="3">
    <location>
        <begin position="239"/>
        <end position="250"/>
    </location>
</feature>
<dbReference type="PROSITE" id="PS51025">
    <property type="entry name" value="PWI"/>
    <property type="match status" value="1"/>
</dbReference>
<keyword evidence="2" id="KW-0694">RNA-binding</keyword>
<dbReference type="CDD" id="cd12446">
    <property type="entry name" value="RRM_RBM25"/>
    <property type="match status" value="1"/>
</dbReference>
<evidence type="ECO:0000259" key="5">
    <source>
        <dbReference type="PROSITE" id="PS51025"/>
    </source>
</evidence>
<dbReference type="InterPro" id="IPR035979">
    <property type="entry name" value="RBD_domain_sf"/>
</dbReference>
<evidence type="ECO:0000313" key="7">
    <source>
        <dbReference type="WBParaSite" id="ACRNAN_Path_1296.g5071.t1"/>
    </source>
</evidence>
<dbReference type="SMART" id="SM00311">
    <property type="entry name" value="PWI"/>
    <property type="match status" value="1"/>
</dbReference>
<name>A0A914BYX1_9BILA</name>
<dbReference type="Gene3D" id="3.30.70.330">
    <property type="match status" value="1"/>
</dbReference>
<feature type="domain" description="RRM" evidence="4">
    <location>
        <begin position="19"/>
        <end position="125"/>
    </location>
</feature>
<dbReference type="InterPro" id="IPR036483">
    <property type="entry name" value="PWI_dom_sf"/>
</dbReference>
<feature type="compositionally biased region" description="Basic residues" evidence="3">
    <location>
        <begin position="210"/>
        <end position="231"/>
    </location>
</feature>
<feature type="compositionally biased region" description="Low complexity" evidence="3">
    <location>
        <begin position="251"/>
        <end position="266"/>
    </location>
</feature>
<feature type="compositionally biased region" description="Basic and acidic residues" evidence="3">
    <location>
        <begin position="298"/>
        <end position="307"/>
    </location>
</feature>
<evidence type="ECO:0000256" key="3">
    <source>
        <dbReference type="SAM" id="MobiDB-lite"/>
    </source>
</evidence>
<dbReference type="InterPro" id="IPR052768">
    <property type="entry name" value="RBM25"/>
</dbReference>
<dbReference type="GO" id="GO:0003729">
    <property type="term" value="F:mRNA binding"/>
    <property type="evidence" value="ECO:0007669"/>
    <property type="project" value="TreeGrafter"/>
</dbReference>
<dbReference type="InterPro" id="IPR034268">
    <property type="entry name" value="RBM25_RRM"/>
</dbReference>
<feature type="region of interest" description="Disordered" evidence="3">
    <location>
        <begin position="190"/>
        <end position="307"/>
    </location>
</feature>
<accession>A0A914BYX1</accession>
<keyword evidence="1" id="KW-0507">mRNA processing</keyword>
<dbReference type="Pfam" id="PF01480">
    <property type="entry name" value="PWI"/>
    <property type="match status" value="1"/>
</dbReference>
<feature type="compositionally biased region" description="Acidic residues" evidence="3">
    <location>
        <begin position="448"/>
        <end position="465"/>
    </location>
</feature>
<dbReference type="GO" id="GO:0005681">
    <property type="term" value="C:spliceosomal complex"/>
    <property type="evidence" value="ECO:0007669"/>
    <property type="project" value="TreeGrafter"/>
</dbReference>
<evidence type="ECO:0000256" key="2">
    <source>
        <dbReference type="PROSITE-ProRule" id="PRU00176"/>
    </source>
</evidence>
<feature type="compositionally biased region" description="Low complexity" evidence="3">
    <location>
        <begin position="665"/>
        <end position="681"/>
    </location>
</feature>
<proteinExistence type="predicted"/>
<dbReference type="GO" id="GO:0006397">
    <property type="term" value="P:mRNA processing"/>
    <property type="evidence" value="ECO:0007669"/>
    <property type="project" value="UniProtKB-KW"/>
</dbReference>